<sequence length="112" mass="12735">VQRGRRPIWRSLITVRFLSIRGKGRVFFGSYQLHGILVFGGSVELMVYKDFDRVWDVYLAGSQGDFIQCDPPLSKHEFLRCLRNERGAVFHGSNNPDIIILEPRTATGNGPN</sequence>
<dbReference type="AlphaFoldDB" id="A0A382T9Y8"/>
<gene>
    <name evidence="1" type="ORF">METZ01_LOCUS371730</name>
</gene>
<reference evidence="1" key="1">
    <citation type="submission" date="2018-05" db="EMBL/GenBank/DDBJ databases">
        <authorList>
            <person name="Lanie J.A."/>
            <person name="Ng W.-L."/>
            <person name="Kazmierczak K.M."/>
            <person name="Andrzejewski T.M."/>
            <person name="Davidsen T.M."/>
            <person name="Wayne K.J."/>
            <person name="Tettelin H."/>
            <person name="Glass J.I."/>
            <person name="Rusch D."/>
            <person name="Podicherti R."/>
            <person name="Tsui H.-C.T."/>
            <person name="Winkler M.E."/>
        </authorList>
    </citation>
    <scope>NUCLEOTIDE SEQUENCE</scope>
</reference>
<accession>A0A382T9Y8</accession>
<protein>
    <submittedName>
        <fullName evidence="1">Uncharacterized protein</fullName>
    </submittedName>
</protein>
<proteinExistence type="predicted"/>
<name>A0A382T9Y8_9ZZZZ</name>
<evidence type="ECO:0000313" key="1">
    <source>
        <dbReference type="EMBL" id="SVD18876.1"/>
    </source>
</evidence>
<feature type="non-terminal residue" evidence="1">
    <location>
        <position position="1"/>
    </location>
</feature>
<dbReference type="EMBL" id="UINC01134996">
    <property type="protein sequence ID" value="SVD18876.1"/>
    <property type="molecule type" value="Genomic_DNA"/>
</dbReference>
<organism evidence="1">
    <name type="scientific">marine metagenome</name>
    <dbReference type="NCBI Taxonomy" id="408172"/>
    <lineage>
        <taxon>unclassified sequences</taxon>
        <taxon>metagenomes</taxon>
        <taxon>ecological metagenomes</taxon>
    </lineage>
</organism>
<feature type="non-terminal residue" evidence="1">
    <location>
        <position position="112"/>
    </location>
</feature>